<dbReference type="InterPro" id="IPR012392">
    <property type="entry name" value="3-ktacl-CoA_syn"/>
</dbReference>
<dbReference type="Pfam" id="PF02797">
    <property type="entry name" value="Chal_sti_synt_C"/>
    <property type="match status" value="1"/>
</dbReference>
<dbReference type="Proteomes" id="UP000290289">
    <property type="component" value="Chromosome 1"/>
</dbReference>
<name>A0A498KNE0_MALDO</name>
<evidence type="ECO:0000313" key="3">
    <source>
        <dbReference type="Proteomes" id="UP000290289"/>
    </source>
</evidence>
<dbReference type="InterPro" id="IPR016039">
    <property type="entry name" value="Thiolase-like"/>
</dbReference>
<gene>
    <name evidence="2" type="ORF">DVH24_023170</name>
</gene>
<dbReference type="GO" id="GO:0016747">
    <property type="term" value="F:acyltransferase activity, transferring groups other than amino-acyl groups"/>
    <property type="evidence" value="ECO:0007669"/>
    <property type="project" value="InterPro"/>
</dbReference>
<organism evidence="2 3">
    <name type="scientific">Malus domestica</name>
    <name type="common">Apple</name>
    <name type="synonym">Pyrus malus</name>
    <dbReference type="NCBI Taxonomy" id="3750"/>
    <lineage>
        <taxon>Eukaryota</taxon>
        <taxon>Viridiplantae</taxon>
        <taxon>Streptophyta</taxon>
        <taxon>Embryophyta</taxon>
        <taxon>Tracheophyta</taxon>
        <taxon>Spermatophyta</taxon>
        <taxon>Magnoliopsida</taxon>
        <taxon>eudicotyledons</taxon>
        <taxon>Gunneridae</taxon>
        <taxon>Pentapetalae</taxon>
        <taxon>rosids</taxon>
        <taxon>fabids</taxon>
        <taxon>Rosales</taxon>
        <taxon>Rosaceae</taxon>
        <taxon>Amygdaloideae</taxon>
        <taxon>Maleae</taxon>
        <taxon>Malus</taxon>
    </lineage>
</organism>
<dbReference type="PANTHER" id="PTHR31561">
    <property type="entry name" value="3-KETOACYL-COA SYNTHASE"/>
    <property type="match status" value="1"/>
</dbReference>
<feature type="domain" description="Chalcone/stilbene synthase C-terminal" evidence="1">
    <location>
        <begin position="62"/>
        <end position="119"/>
    </location>
</feature>
<proteinExistence type="predicted"/>
<protein>
    <recommendedName>
        <fullName evidence="1">Chalcone/stilbene synthase C-terminal domain-containing protein</fullName>
    </recommendedName>
</protein>
<sequence length="178" mass="19895">MQHSVQLTTREDLLFVAVGSYFNGPDPLLRRLSLLSSGGDPVPPKVAEGVGLNLKTRIEHFRISPGGKAIIDGIGESLGLSHYDVELSRMALHRFGNTSAAGFWYALRYMGAKKRLKKGNRILMSRFGARFKCNNIVWEVMKDLDDVNVWKDCVDSYPTDQTLVNTSWRSMAGSMMII</sequence>
<evidence type="ECO:0000259" key="1">
    <source>
        <dbReference type="Pfam" id="PF02797"/>
    </source>
</evidence>
<dbReference type="GO" id="GO:0016020">
    <property type="term" value="C:membrane"/>
    <property type="evidence" value="ECO:0007669"/>
    <property type="project" value="InterPro"/>
</dbReference>
<accession>A0A498KNE0</accession>
<dbReference type="Gene3D" id="3.40.47.10">
    <property type="match status" value="1"/>
</dbReference>
<keyword evidence="3" id="KW-1185">Reference proteome</keyword>
<comment type="caution">
    <text evidence="2">The sequence shown here is derived from an EMBL/GenBank/DDBJ whole genome shotgun (WGS) entry which is preliminary data.</text>
</comment>
<dbReference type="InterPro" id="IPR012328">
    <property type="entry name" value="Chalcone/stilbene_synt_C"/>
</dbReference>
<dbReference type="AlphaFoldDB" id="A0A498KNE0"/>
<evidence type="ECO:0000313" key="2">
    <source>
        <dbReference type="EMBL" id="RXI09026.1"/>
    </source>
</evidence>
<dbReference type="UniPathway" id="UPA00094"/>
<dbReference type="EMBL" id="RDQH01000327">
    <property type="protein sequence ID" value="RXI09026.1"/>
    <property type="molecule type" value="Genomic_DNA"/>
</dbReference>
<reference evidence="2 3" key="1">
    <citation type="submission" date="2018-10" db="EMBL/GenBank/DDBJ databases">
        <title>A high-quality apple genome assembly.</title>
        <authorList>
            <person name="Hu J."/>
        </authorList>
    </citation>
    <scope>NUCLEOTIDE SEQUENCE [LARGE SCALE GENOMIC DNA]</scope>
    <source>
        <strain evidence="3">cv. HFTH1</strain>
        <tissue evidence="2">Young leaf</tissue>
    </source>
</reference>
<dbReference type="STRING" id="3750.A0A498KNE0"/>
<dbReference type="SUPFAM" id="SSF53901">
    <property type="entry name" value="Thiolase-like"/>
    <property type="match status" value="1"/>
</dbReference>
<dbReference type="GO" id="GO:0006633">
    <property type="term" value="P:fatty acid biosynthetic process"/>
    <property type="evidence" value="ECO:0007669"/>
    <property type="project" value="UniProtKB-UniPathway"/>
</dbReference>